<sequence length="189" mass="21364">MLIGWNPRLVYPDLTDAQVRCFFQEVGFQEWNVAQDRGRSWAEGVAELIARYPHRAPLIERFRRDWHRAVPGPVDGMEQLLDTLDARGVARHAITNFSVERWIECQARFPFLANGFGVTVVSGRERMVKPDPRIYRLMLTRAGLAPEDCIFVDDSAANVATARAVGMEGHEFRTAAGLASDLRRRGLLA</sequence>
<comment type="caution">
    <text evidence="1">The sequence shown here is derived from an EMBL/GenBank/DDBJ whole genome shotgun (WGS) entry which is preliminary data.</text>
</comment>
<proteinExistence type="predicted"/>
<keyword evidence="2" id="KW-1185">Reference proteome</keyword>
<dbReference type="SUPFAM" id="SSF56784">
    <property type="entry name" value="HAD-like"/>
    <property type="match status" value="1"/>
</dbReference>
<dbReference type="EMBL" id="BSYI01000018">
    <property type="protein sequence ID" value="GMG83376.1"/>
    <property type="molecule type" value="Genomic_DNA"/>
</dbReference>
<dbReference type="Pfam" id="PF00702">
    <property type="entry name" value="Hydrolase"/>
    <property type="match status" value="1"/>
</dbReference>
<gene>
    <name evidence="1" type="ORF">LNKW23_25890</name>
</gene>
<protein>
    <submittedName>
        <fullName evidence="1">HAD family phosphatase</fullName>
    </submittedName>
</protein>
<dbReference type="NCBIfam" id="TIGR01509">
    <property type="entry name" value="HAD-SF-IA-v3"/>
    <property type="match status" value="1"/>
</dbReference>
<dbReference type="PANTHER" id="PTHR43611:SF3">
    <property type="entry name" value="FLAVIN MONONUCLEOTIDE HYDROLASE 1, CHLOROPLATIC"/>
    <property type="match status" value="1"/>
</dbReference>
<evidence type="ECO:0000313" key="2">
    <source>
        <dbReference type="Proteomes" id="UP001239909"/>
    </source>
</evidence>
<dbReference type="InterPro" id="IPR036412">
    <property type="entry name" value="HAD-like_sf"/>
</dbReference>
<dbReference type="Gene3D" id="3.40.50.1000">
    <property type="entry name" value="HAD superfamily/HAD-like"/>
    <property type="match status" value="1"/>
</dbReference>
<dbReference type="InterPro" id="IPR023214">
    <property type="entry name" value="HAD_sf"/>
</dbReference>
<dbReference type="PANTHER" id="PTHR43611">
    <property type="entry name" value="ALPHA-D-GLUCOSE 1-PHOSPHATE PHOSPHATASE"/>
    <property type="match status" value="1"/>
</dbReference>
<evidence type="ECO:0000313" key="1">
    <source>
        <dbReference type="EMBL" id="GMG83376.1"/>
    </source>
</evidence>
<accession>A0ABQ6LR02</accession>
<reference evidence="1 2" key="1">
    <citation type="submission" date="2023-04" db="EMBL/GenBank/DDBJ databases">
        <title>Marinoamorphus aggregata gen. nov., sp. Nov., isolate from tissue of brittle star Ophioplocus japonicus.</title>
        <authorList>
            <person name="Kawano K."/>
            <person name="Sawayama S."/>
            <person name="Nakagawa S."/>
        </authorList>
    </citation>
    <scope>NUCLEOTIDE SEQUENCE [LARGE SCALE GENOMIC DNA]</scope>
    <source>
        <strain evidence="1 2">NKW23</strain>
    </source>
</reference>
<name>A0ABQ6LR02_9RHOB</name>
<dbReference type="InterPro" id="IPR023198">
    <property type="entry name" value="PGP-like_dom2"/>
</dbReference>
<organism evidence="1 2">
    <name type="scientific">Paralimibaculum aggregatum</name>
    <dbReference type="NCBI Taxonomy" id="3036245"/>
    <lineage>
        <taxon>Bacteria</taxon>
        <taxon>Pseudomonadati</taxon>
        <taxon>Pseudomonadota</taxon>
        <taxon>Alphaproteobacteria</taxon>
        <taxon>Rhodobacterales</taxon>
        <taxon>Paracoccaceae</taxon>
        <taxon>Paralimibaculum</taxon>
    </lineage>
</organism>
<dbReference type="Gene3D" id="1.10.150.240">
    <property type="entry name" value="Putative phosphatase, domain 2"/>
    <property type="match status" value="1"/>
</dbReference>
<dbReference type="InterPro" id="IPR006439">
    <property type="entry name" value="HAD-SF_hydro_IA"/>
</dbReference>
<dbReference type="Proteomes" id="UP001239909">
    <property type="component" value="Unassembled WGS sequence"/>
</dbReference>